<evidence type="ECO:0000313" key="11">
    <source>
        <dbReference type="Proteomes" id="UP000694846"/>
    </source>
</evidence>
<dbReference type="InterPro" id="IPR009582">
    <property type="entry name" value="Spc2/SPCS2"/>
</dbReference>
<comment type="similarity">
    <text evidence="2 9">Belongs to the SPCS2 family.</text>
</comment>
<keyword evidence="5 9" id="KW-0256">Endoplasmic reticulum</keyword>
<dbReference type="GO" id="GO:0008233">
    <property type="term" value="F:peptidase activity"/>
    <property type="evidence" value="ECO:0007669"/>
    <property type="project" value="UniProtKB-UniRule"/>
</dbReference>
<dbReference type="EMBL" id="GGMS01001710">
    <property type="protein sequence ID" value="MBY70913.1"/>
    <property type="molecule type" value="Transcribed_RNA"/>
</dbReference>
<dbReference type="PANTHER" id="PTHR13085:SF0">
    <property type="entry name" value="SIGNAL PEPTIDASE COMPLEX SUBUNIT 2"/>
    <property type="match status" value="1"/>
</dbReference>
<dbReference type="GO" id="GO:0006465">
    <property type="term" value="P:signal peptide processing"/>
    <property type="evidence" value="ECO:0007669"/>
    <property type="project" value="UniProtKB-UniRule"/>
</dbReference>
<evidence type="ECO:0000256" key="7">
    <source>
        <dbReference type="ARBA" id="ARBA00023136"/>
    </source>
</evidence>
<evidence type="ECO:0000256" key="4">
    <source>
        <dbReference type="ARBA" id="ARBA00022692"/>
    </source>
</evidence>
<reference evidence="10" key="1">
    <citation type="submission" date="2018-04" db="EMBL/GenBank/DDBJ databases">
        <title>Transcriptome assembly of Sipha flava.</title>
        <authorList>
            <person name="Scully E.D."/>
            <person name="Geib S.M."/>
            <person name="Palmer N.A."/>
            <person name="Koch K."/>
            <person name="Bradshaw J."/>
            <person name="Heng-Moss T."/>
            <person name="Sarath G."/>
        </authorList>
    </citation>
    <scope>NUCLEOTIDE SEQUENCE</scope>
</reference>
<organism evidence="10">
    <name type="scientific">Sipha flava</name>
    <name type="common">yellow sugarcane aphid</name>
    <dbReference type="NCBI Taxonomy" id="143950"/>
    <lineage>
        <taxon>Eukaryota</taxon>
        <taxon>Metazoa</taxon>
        <taxon>Ecdysozoa</taxon>
        <taxon>Arthropoda</taxon>
        <taxon>Hexapoda</taxon>
        <taxon>Insecta</taxon>
        <taxon>Pterygota</taxon>
        <taxon>Neoptera</taxon>
        <taxon>Paraneoptera</taxon>
        <taxon>Hemiptera</taxon>
        <taxon>Sternorrhyncha</taxon>
        <taxon>Aphidomorpha</taxon>
        <taxon>Aphidoidea</taxon>
        <taxon>Aphididae</taxon>
        <taxon>Sipha</taxon>
    </lineage>
</organism>
<evidence type="ECO:0000313" key="12">
    <source>
        <dbReference type="RefSeq" id="XP_025408260.1"/>
    </source>
</evidence>
<dbReference type="RefSeq" id="XP_025408260.1">
    <property type="nucleotide sequence ID" value="XM_025552475.1"/>
</dbReference>
<dbReference type="Pfam" id="PF06703">
    <property type="entry name" value="SPC25"/>
    <property type="match status" value="1"/>
</dbReference>
<name>A0A2S2PZS1_9HEMI</name>
<keyword evidence="7 9" id="KW-0472">Membrane</keyword>
<keyword evidence="6 9" id="KW-1133">Transmembrane helix</keyword>
<reference evidence="12" key="2">
    <citation type="submission" date="2025-04" db="UniProtKB">
        <authorList>
            <consortium name="RefSeq"/>
        </authorList>
    </citation>
    <scope>IDENTIFICATION</scope>
    <source>
        <tissue evidence="12">Whole body</tissue>
    </source>
</reference>
<evidence type="ECO:0000256" key="6">
    <source>
        <dbReference type="ARBA" id="ARBA00022989"/>
    </source>
</evidence>
<evidence type="ECO:0000256" key="5">
    <source>
        <dbReference type="ARBA" id="ARBA00022824"/>
    </source>
</evidence>
<evidence type="ECO:0000256" key="8">
    <source>
        <dbReference type="ARBA" id="ARBA00045608"/>
    </source>
</evidence>
<dbReference type="Proteomes" id="UP000694846">
    <property type="component" value="Unplaced"/>
</dbReference>
<dbReference type="OrthoDB" id="29558at2759"/>
<keyword evidence="11" id="KW-1185">Reference proteome</keyword>
<keyword evidence="4 9" id="KW-0812">Transmembrane</keyword>
<dbReference type="GO" id="GO:0005787">
    <property type="term" value="C:signal peptidase complex"/>
    <property type="evidence" value="ECO:0007669"/>
    <property type="project" value="UniProtKB-UniRule"/>
</dbReference>
<protein>
    <recommendedName>
        <fullName evidence="3 9">Signal peptidase complex subunit 2</fullName>
    </recommendedName>
</protein>
<sequence>MTKEESNTDDKQIKINKWDYLALKNTLDDAVKEVLITKYNHVEDYSLIDCRLFICTFAVLVAAFALGWDFFNPFPKSRFVLTVCVALYFITMGAITLYTTYMEKGIFAVTLERDESGFNPDVVWEASSYIKKHTGTYCLTVVRKDSVGGDIREREITKSVANYFDEEGTLCQDVIENEVTKVREAVLKLKKIE</sequence>
<evidence type="ECO:0000256" key="3">
    <source>
        <dbReference type="ARBA" id="ARBA00017057"/>
    </source>
</evidence>
<dbReference type="GO" id="GO:0045047">
    <property type="term" value="P:protein targeting to ER"/>
    <property type="evidence" value="ECO:0007669"/>
    <property type="project" value="TreeGrafter"/>
</dbReference>
<evidence type="ECO:0000256" key="1">
    <source>
        <dbReference type="ARBA" id="ARBA00004477"/>
    </source>
</evidence>
<proteinExistence type="inferred from homology"/>
<feature type="transmembrane region" description="Helical" evidence="9">
    <location>
        <begin position="77"/>
        <end position="98"/>
    </location>
</feature>
<dbReference type="PANTHER" id="PTHR13085">
    <property type="entry name" value="MICROSOMAL SIGNAL PEPTIDASE 25 KDA SUBUNIT"/>
    <property type="match status" value="1"/>
</dbReference>
<comment type="subcellular location">
    <subcellularLocation>
        <location evidence="1 9">Endoplasmic reticulum membrane</location>
        <topology evidence="1 9">Multi-pass membrane protein</topology>
    </subcellularLocation>
</comment>
<gene>
    <name evidence="10" type="primary">spcs2</name>
    <name evidence="12" type="synonym">LOC112682025</name>
    <name evidence="10" type="ORF">g.86583</name>
</gene>
<comment type="function">
    <text evidence="8 9">Component of the signal peptidase complex (SPC) which catalyzes the cleavage of N-terminal signal sequences from nascent proteins as they are translocated into the lumen of the endoplasmic reticulum. Enhances the enzymatic activity of SPC and facilitates the interactions between different components of the translocation site.</text>
</comment>
<evidence type="ECO:0000313" key="10">
    <source>
        <dbReference type="EMBL" id="MBY70913.1"/>
    </source>
</evidence>
<dbReference type="AlphaFoldDB" id="A0A2S2PZS1"/>
<evidence type="ECO:0000256" key="9">
    <source>
        <dbReference type="RuleBase" id="RU368033"/>
    </source>
</evidence>
<evidence type="ECO:0000256" key="2">
    <source>
        <dbReference type="ARBA" id="ARBA00007324"/>
    </source>
</evidence>
<accession>A0A2S2PZS1</accession>
<feature type="transmembrane region" description="Helical" evidence="9">
    <location>
        <begin position="52"/>
        <end position="71"/>
    </location>
</feature>